<dbReference type="Proteomes" id="UP001154282">
    <property type="component" value="Unassembled WGS sequence"/>
</dbReference>
<dbReference type="EMBL" id="CAMGYJ010000004">
    <property type="protein sequence ID" value="CAI0403800.1"/>
    <property type="molecule type" value="Genomic_DNA"/>
</dbReference>
<feature type="non-terminal residue" evidence="3">
    <location>
        <position position="1"/>
    </location>
</feature>
<feature type="compositionally biased region" description="Basic and acidic residues" evidence="1">
    <location>
        <begin position="176"/>
        <end position="186"/>
    </location>
</feature>
<proteinExistence type="predicted"/>
<feature type="domain" description="Aminotransferase-like plant mobile" evidence="2">
    <location>
        <begin position="1"/>
        <end position="79"/>
    </location>
</feature>
<protein>
    <recommendedName>
        <fullName evidence="2">Aminotransferase-like plant mobile domain-containing protein</fullName>
    </recommendedName>
</protein>
<dbReference type="Pfam" id="PF10536">
    <property type="entry name" value="PMD"/>
    <property type="match status" value="1"/>
</dbReference>
<accession>A0AAV0J468</accession>
<evidence type="ECO:0000259" key="2">
    <source>
        <dbReference type="Pfam" id="PF10536"/>
    </source>
</evidence>
<gene>
    <name evidence="3" type="ORF">LITE_LOCUS12205</name>
</gene>
<name>A0AAV0J468_9ROSI</name>
<feature type="non-terminal residue" evidence="3">
    <location>
        <position position="194"/>
    </location>
</feature>
<evidence type="ECO:0000313" key="3">
    <source>
        <dbReference type="EMBL" id="CAI0403800.1"/>
    </source>
</evidence>
<evidence type="ECO:0000313" key="4">
    <source>
        <dbReference type="Proteomes" id="UP001154282"/>
    </source>
</evidence>
<evidence type="ECO:0000256" key="1">
    <source>
        <dbReference type="SAM" id="MobiDB-lite"/>
    </source>
</evidence>
<keyword evidence="4" id="KW-1185">Reference proteome</keyword>
<feature type="region of interest" description="Disordered" evidence="1">
    <location>
        <begin position="139"/>
        <end position="194"/>
    </location>
</feature>
<dbReference type="InterPro" id="IPR019557">
    <property type="entry name" value="AminoTfrase-like_pln_mobile"/>
</dbReference>
<organism evidence="3 4">
    <name type="scientific">Linum tenue</name>
    <dbReference type="NCBI Taxonomy" id="586396"/>
    <lineage>
        <taxon>Eukaryota</taxon>
        <taxon>Viridiplantae</taxon>
        <taxon>Streptophyta</taxon>
        <taxon>Embryophyta</taxon>
        <taxon>Tracheophyta</taxon>
        <taxon>Spermatophyta</taxon>
        <taxon>Magnoliopsida</taxon>
        <taxon>eudicotyledons</taxon>
        <taxon>Gunneridae</taxon>
        <taxon>Pentapetalae</taxon>
        <taxon>rosids</taxon>
        <taxon>fabids</taxon>
        <taxon>Malpighiales</taxon>
        <taxon>Linaceae</taxon>
        <taxon>Linum</taxon>
    </lineage>
</organism>
<sequence>EWHLPDRCLRQFGREQCIPLEVPESQRAFHHRDGRQGTHNWPTKLAELIAVWENRQLQDIVTPTSVGRMGYHDPYMDRYRQTSVRYVTPEDAVDGALADGIERIKTLTHGKHEMGHEDVSFIRRMTNNMLGCIRAQGRDHRRYPPMPAPAPPPVQVDVPHPPPPYERKKSKKVRERPHEPEIKPLEAWRVPTPL</sequence>
<reference evidence="3" key="1">
    <citation type="submission" date="2022-08" db="EMBL/GenBank/DDBJ databases">
        <authorList>
            <person name="Gutierrez-Valencia J."/>
        </authorList>
    </citation>
    <scope>NUCLEOTIDE SEQUENCE</scope>
</reference>
<comment type="caution">
    <text evidence="3">The sequence shown here is derived from an EMBL/GenBank/DDBJ whole genome shotgun (WGS) entry which is preliminary data.</text>
</comment>
<dbReference type="AlphaFoldDB" id="A0AAV0J468"/>
<feature type="compositionally biased region" description="Pro residues" evidence="1">
    <location>
        <begin position="144"/>
        <end position="164"/>
    </location>
</feature>